<dbReference type="EMBL" id="LUUI01000096">
    <property type="protein sequence ID" value="OAI16379.1"/>
    <property type="molecule type" value="Genomic_DNA"/>
</dbReference>
<reference evidence="1 2" key="1">
    <citation type="submission" date="2016-03" db="EMBL/GenBank/DDBJ databases">
        <authorList>
            <person name="Ploux O."/>
        </authorList>
    </citation>
    <scope>NUCLEOTIDE SEQUENCE [LARGE SCALE GENOMIC DNA]</scope>
    <source>
        <strain evidence="1 2">R-45370</strain>
    </source>
</reference>
<dbReference type="AlphaFoldDB" id="A0A177NGQ8"/>
<keyword evidence="2" id="KW-1185">Reference proteome</keyword>
<accession>A0A177NGQ8</accession>
<evidence type="ECO:0000313" key="2">
    <source>
        <dbReference type="Proteomes" id="UP000078476"/>
    </source>
</evidence>
<sequence length="91" mass="10005">MQGGIAFFVGAGKPLRKTPFKAFGAQDKRGMGWPFLWILSFGHAKESIAVAGPRTGVKSGFAIAKQYSCKLLIPRGHKNRAHHTRLSRHFA</sequence>
<evidence type="ECO:0000313" key="1">
    <source>
        <dbReference type="EMBL" id="OAI16379.1"/>
    </source>
</evidence>
<name>A0A177NGQ8_9GAMM</name>
<gene>
    <name evidence="1" type="ORF">A1359_08550</name>
</gene>
<dbReference type="Proteomes" id="UP000078476">
    <property type="component" value="Unassembled WGS sequence"/>
</dbReference>
<comment type="caution">
    <text evidence="1">The sequence shown here is derived from an EMBL/GenBank/DDBJ whole genome shotgun (WGS) entry which is preliminary data.</text>
</comment>
<protein>
    <submittedName>
        <fullName evidence="1">Uncharacterized protein</fullName>
    </submittedName>
</protein>
<proteinExistence type="predicted"/>
<organism evidence="1 2">
    <name type="scientific">Methylomonas lenta</name>
    <dbReference type="NCBI Taxonomy" id="980561"/>
    <lineage>
        <taxon>Bacteria</taxon>
        <taxon>Pseudomonadati</taxon>
        <taxon>Pseudomonadota</taxon>
        <taxon>Gammaproteobacteria</taxon>
        <taxon>Methylococcales</taxon>
        <taxon>Methylococcaceae</taxon>
        <taxon>Methylomonas</taxon>
    </lineage>
</organism>